<keyword evidence="2" id="KW-0413">Isomerase</keyword>
<gene>
    <name evidence="3" type="ORF">HHJ74_06650</name>
</gene>
<dbReference type="PANTHER" id="PTHR15108">
    <property type="entry name" value="N-ACYLGLUCOSAMINE-2-EPIMERASE"/>
    <property type="match status" value="1"/>
</dbReference>
<proteinExistence type="inferred from homology"/>
<dbReference type="AlphaFoldDB" id="A0A2J9KNK1"/>
<dbReference type="SUPFAM" id="SSF48208">
    <property type="entry name" value="Six-hairpin glycosidases"/>
    <property type="match status" value="1"/>
</dbReference>
<dbReference type="OrthoDB" id="9806359at2"/>
<reference evidence="3 4" key="1">
    <citation type="submission" date="2020-04" db="EMBL/GenBank/DDBJ databases">
        <title>Antimicrobial susceptibility and clonality of vaginal-derived multi-drug resistant Mobiluncus isolates in China.</title>
        <authorList>
            <person name="Zhang X."/>
        </authorList>
    </citation>
    <scope>NUCLEOTIDE SEQUENCE [LARGE SCALE GENOMIC DNA]</scope>
    <source>
        <strain evidence="3 4">7</strain>
    </source>
</reference>
<dbReference type="EMBL" id="JABCUV010000006">
    <property type="protein sequence ID" value="NMW93378.1"/>
    <property type="molecule type" value="Genomic_DNA"/>
</dbReference>
<dbReference type="Pfam" id="PF07221">
    <property type="entry name" value="GlcNAc_2-epim"/>
    <property type="match status" value="1"/>
</dbReference>
<accession>A0A2J9KNK1</accession>
<evidence type="ECO:0000256" key="1">
    <source>
        <dbReference type="ARBA" id="ARBA00008558"/>
    </source>
</evidence>
<comment type="similarity">
    <text evidence="1">Belongs to the N-acylglucosamine 2-epimerase family.</text>
</comment>
<sequence length="442" mass="50252">MARFDTAEHLRWLSHHMQQVLEYGQRAFLPGGFGYIYADGTTDRTSPVELDLTARSTYIYALGTLLGIPGSARRCDHGLRALQYTFKDPEYDGWFSLVEPMTEKAVKARTPGKPVGPEEKHKSSRSMSYLLEAAAAATIAQRPGAKELMEQAIAVEEKYFWDETIGRVNDSFNRDFSAMENYHGMSSNLHAASAFLTAADATKNSEWIRRAARITEFVIEEARKNNWRIPEHFDVEWQEDKEYHVGTPADPRRPYGVNVGHCFGWSRKIIQVAAAMQELGEPFPEDSFEVAKNIFNRMAEDAWKQDGHPGFFFTVDYQGKPLMRQSFAWVASEAIQALTALGFAMAERGVSMDEIGYYMSYYNEWWDYLEGYVIQPDGYWVGELNPNNQPDDTVWPGAPDIYHSVRVLLAPRLPNTPSKPLAIASGCLDHPVDHEHHIHIWV</sequence>
<dbReference type="Proteomes" id="UP000582487">
    <property type="component" value="Unassembled WGS sequence"/>
</dbReference>
<protein>
    <submittedName>
        <fullName evidence="3">N-acylglucosamine 2-epimerase</fullName>
    </submittedName>
</protein>
<dbReference type="InterPro" id="IPR008928">
    <property type="entry name" value="6-hairpin_glycosidase_sf"/>
</dbReference>
<evidence type="ECO:0000256" key="2">
    <source>
        <dbReference type="ARBA" id="ARBA00023235"/>
    </source>
</evidence>
<dbReference type="RefSeq" id="WP_004013427.1">
    <property type="nucleotide sequence ID" value="NZ_CAMPNB010000002.1"/>
</dbReference>
<dbReference type="InterPro" id="IPR010819">
    <property type="entry name" value="AGE/CE"/>
</dbReference>
<evidence type="ECO:0000313" key="3">
    <source>
        <dbReference type="EMBL" id="NMW93378.1"/>
    </source>
</evidence>
<dbReference type="Gene3D" id="1.50.10.10">
    <property type="match status" value="1"/>
</dbReference>
<dbReference type="GO" id="GO:0005975">
    <property type="term" value="P:carbohydrate metabolic process"/>
    <property type="evidence" value="ECO:0007669"/>
    <property type="project" value="InterPro"/>
</dbReference>
<organism evidence="3 4">
    <name type="scientific">Mobiluncus mulieris</name>
    <dbReference type="NCBI Taxonomy" id="2052"/>
    <lineage>
        <taxon>Bacteria</taxon>
        <taxon>Bacillati</taxon>
        <taxon>Actinomycetota</taxon>
        <taxon>Actinomycetes</taxon>
        <taxon>Actinomycetales</taxon>
        <taxon>Actinomycetaceae</taxon>
        <taxon>Mobiluncus</taxon>
    </lineage>
</organism>
<comment type="caution">
    <text evidence="3">The sequence shown here is derived from an EMBL/GenBank/DDBJ whole genome shotgun (WGS) entry which is preliminary data.</text>
</comment>
<evidence type="ECO:0000313" key="4">
    <source>
        <dbReference type="Proteomes" id="UP000582487"/>
    </source>
</evidence>
<name>A0A2J9KNK1_9ACTO</name>
<dbReference type="InterPro" id="IPR012341">
    <property type="entry name" value="6hp_glycosidase-like_sf"/>
</dbReference>
<dbReference type="GO" id="GO:0016853">
    <property type="term" value="F:isomerase activity"/>
    <property type="evidence" value="ECO:0007669"/>
    <property type="project" value="UniProtKB-KW"/>
</dbReference>